<evidence type="ECO:0000313" key="2">
    <source>
        <dbReference type="EMBL" id="MBM7492565.1"/>
    </source>
</evidence>
<keyword evidence="1" id="KW-0812">Transmembrane</keyword>
<feature type="transmembrane region" description="Helical" evidence="1">
    <location>
        <begin position="36"/>
        <end position="57"/>
    </location>
</feature>
<proteinExistence type="predicted"/>
<comment type="caution">
    <text evidence="2">The sequence shown here is derived from an EMBL/GenBank/DDBJ whole genome shotgun (WGS) entry which is preliminary data.</text>
</comment>
<keyword evidence="3" id="KW-1185">Reference proteome</keyword>
<reference evidence="2 3" key="1">
    <citation type="submission" date="2021-01" db="EMBL/GenBank/DDBJ databases">
        <title>Sequencing the genomes of 1000 actinobacteria strains.</title>
        <authorList>
            <person name="Klenk H.-P."/>
        </authorList>
    </citation>
    <scope>NUCLEOTIDE SEQUENCE [LARGE SCALE GENOMIC DNA]</scope>
    <source>
        <strain evidence="2 3">DSM 100204</strain>
    </source>
</reference>
<name>A0ABS2LWN7_9ACTN</name>
<sequence>MSDAFRRVYQDLAEHGRNYVDPDRAIAVARRRRMNLTVGVSACAGVLAVVTAAGVVMQPYGEVGPTTPGSTASGRPAGLAPLAVDSLAPAPALPSTGVGHATLVYATCAAGCAPRLLLPDGQQFTLPVASPIGVALSPDGRWLGYPNASRYLVRDLKGGQVLSIEPKSTAGRVTGRAWSPDSGWLLLDESASTEGGEFVLVGLSSGTQRRIPGSPAEVIGVRRGGEPLSIPRRRDQTRLTTLTVTAGLTGTSPPVTVEVRDRIGPDETIDRSGMLYPSRDDSRLRVVVTTMDGDRPTRVLDVDLSGRIHSEQQVPMDSGRWYVIGSDGERIFLGRQVNLSSDGPRTIVLSMDGLNLREVATLPQNAIVVMPGGRTG</sequence>
<organism evidence="2 3">
    <name type="scientific">Micromonospora luteifusca</name>
    <dbReference type="NCBI Taxonomy" id="709860"/>
    <lineage>
        <taxon>Bacteria</taxon>
        <taxon>Bacillati</taxon>
        <taxon>Actinomycetota</taxon>
        <taxon>Actinomycetes</taxon>
        <taxon>Micromonosporales</taxon>
        <taxon>Micromonosporaceae</taxon>
        <taxon>Micromonospora</taxon>
    </lineage>
</organism>
<dbReference type="Proteomes" id="UP000764837">
    <property type="component" value="Unassembled WGS sequence"/>
</dbReference>
<keyword evidence="1" id="KW-1133">Transmembrane helix</keyword>
<dbReference type="EMBL" id="JAFBBP010000001">
    <property type="protein sequence ID" value="MBM7492565.1"/>
    <property type="molecule type" value="Genomic_DNA"/>
</dbReference>
<keyword evidence="1" id="KW-0472">Membrane</keyword>
<evidence type="ECO:0000313" key="3">
    <source>
        <dbReference type="Proteomes" id="UP000764837"/>
    </source>
</evidence>
<dbReference type="SUPFAM" id="SSF69304">
    <property type="entry name" value="Tricorn protease N-terminal domain"/>
    <property type="match status" value="1"/>
</dbReference>
<evidence type="ECO:0000256" key="1">
    <source>
        <dbReference type="SAM" id="Phobius"/>
    </source>
</evidence>
<gene>
    <name evidence="2" type="ORF">JOD64_003787</name>
</gene>
<accession>A0ABS2LWN7</accession>
<protein>
    <submittedName>
        <fullName evidence="2">Uncharacterized protein</fullName>
    </submittedName>
</protein>
<dbReference type="RefSeq" id="WP_204943423.1">
    <property type="nucleotide sequence ID" value="NZ_JAFBBP010000001.1"/>
</dbReference>